<evidence type="ECO:0000256" key="1">
    <source>
        <dbReference type="SAM" id="SignalP"/>
    </source>
</evidence>
<keyword evidence="1" id="KW-0732">Signal</keyword>
<evidence type="ECO:0000313" key="3">
    <source>
        <dbReference type="Proteomes" id="UP001306668"/>
    </source>
</evidence>
<accession>A0ABQ6Q6Y6</accession>
<sequence length="142" mass="14850">MDLLTTIHGNESRDCENTLKRTALIALSLGLLAPLAAHAAQDLPTLYQAFEEAGNSSLGMEELNQTVTFTAVALGVSSNLAGEPLIEAGDDQGNVLARLTSDDEHQAAKLGALEEGATFTASCTLQFSSGTDYLSFGDCSIK</sequence>
<feature type="signal peptide" evidence="1">
    <location>
        <begin position="1"/>
        <end position="39"/>
    </location>
</feature>
<keyword evidence="3" id="KW-1185">Reference proteome</keyword>
<gene>
    <name evidence="2" type="ORF">STENOSP10_00930</name>
</gene>
<proteinExistence type="predicted"/>
<name>A0ABQ6Q6Y6_9GAMM</name>
<organism evidence="2 3">
    <name type="scientific">Stenotrophomonas sepilia</name>
    <dbReference type="NCBI Taxonomy" id="2860290"/>
    <lineage>
        <taxon>Bacteria</taxon>
        <taxon>Pseudomonadati</taxon>
        <taxon>Pseudomonadota</taxon>
        <taxon>Gammaproteobacteria</taxon>
        <taxon>Lysobacterales</taxon>
        <taxon>Lysobacteraceae</taxon>
        <taxon>Stenotrophomonas</taxon>
        <taxon>Stenotrophomonas maltophilia group</taxon>
    </lineage>
</organism>
<feature type="chain" id="PRO_5047165553" evidence="1">
    <location>
        <begin position="40"/>
        <end position="142"/>
    </location>
</feature>
<comment type="caution">
    <text evidence="2">The sequence shown here is derived from an EMBL/GenBank/DDBJ whole genome shotgun (WGS) entry which is preliminary data.</text>
</comment>
<dbReference type="EMBL" id="BTRJ01000001">
    <property type="protein sequence ID" value="GMR25874.1"/>
    <property type="molecule type" value="Genomic_DNA"/>
</dbReference>
<reference evidence="3" key="1">
    <citation type="submission" date="2023-07" db="EMBL/GenBank/DDBJ databases">
        <title>Genome sequence of Stenotrophomonas sp. Alg010 isolated from Sargassum waste.</title>
        <authorList>
            <person name="Mohapatra"/>
            <person name="B.R."/>
        </authorList>
    </citation>
    <scope>NUCLEOTIDE SEQUENCE [LARGE SCALE GENOMIC DNA]</scope>
    <source>
        <strain evidence="3">Alg010</strain>
    </source>
</reference>
<dbReference type="Proteomes" id="UP001306668">
    <property type="component" value="Unassembled WGS sequence"/>
</dbReference>
<protein>
    <submittedName>
        <fullName evidence="2">Uncharacterized protein</fullName>
    </submittedName>
</protein>
<evidence type="ECO:0000313" key="2">
    <source>
        <dbReference type="EMBL" id="GMR25874.1"/>
    </source>
</evidence>